<organism evidence="2 3">
    <name type="scientific">Mugilogobius chulae</name>
    <name type="common">yellowstripe goby</name>
    <dbReference type="NCBI Taxonomy" id="88201"/>
    <lineage>
        <taxon>Eukaryota</taxon>
        <taxon>Metazoa</taxon>
        <taxon>Chordata</taxon>
        <taxon>Craniata</taxon>
        <taxon>Vertebrata</taxon>
        <taxon>Euteleostomi</taxon>
        <taxon>Actinopterygii</taxon>
        <taxon>Neopterygii</taxon>
        <taxon>Teleostei</taxon>
        <taxon>Neoteleostei</taxon>
        <taxon>Acanthomorphata</taxon>
        <taxon>Gobiaria</taxon>
        <taxon>Gobiiformes</taxon>
        <taxon>Gobioidei</taxon>
        <taxon>Gobiidae</taxon>
        <taxon>Gobionellinae</taxon>
        <taxon>Mugilogobius</taxon>
    </lineage>
</organism>
<comment type="caution">
    <text evidence="2">The sequence shown here is derived from an EMBL/GenBank/DDBJ whole genome shotgun (WGS) entry which is preliminary data.</text>
</comment>
<dbReference type="PANTHER" id="PTHR46108:SF3">
    <property type="entry name" value="WD REPEAT- AND FYVE DOMAIN-CONTAINING PROTEIN 4"/>
    <property type="match status" value="1"/>
</dbReference>
<name>A0AAW0PMJ9_9GOBI</name>
<dbReference type="Proteomes" id="UP001460270">
    <property type="component" value="Unassembled WGS sequence"/>
</dbReference>
<evidence type="ECO:0000256" key="1">
    <source>
        <dbReference type="ARBA" id="ARBA00022574"/>
    </source>
</evidence>
<evidence type="ECO:0000313" key="2">
    <source>
        <dbReference type="EMBL" id="KAK7930817.1"/>
    </source>
</evidence>
<sequence>MALTQIQDETKTDKTPLVPKHEALANVLSLYIQICEDGGTVEVLNLKGLAALTADIIIQNIYERLAERPADEARREVVVFYQKQDTRTNAENTCSGWLLLKSLSLLTATGSDVLSSLNPELPAALVKCLYLLVCLPPNPESVSLEQSFQESLTQVFLHLCRAPGNVEKLIETEEFQCLIIGLTSLWDQTSALWRHQASRVLKVVSASSTKNAVPSLLGKHCIRICIQNLLHIRKDVSGPLLAEVAVAVFSFIKDTYDHSPALFEVFDANNGYKVLGNILKCCEEGVPDDQFPPVEELIALIAAFIMFGKTELKVALCISNPQPPGFKFDVPLSTGSIVKNLPAFRLLQGSLLRSHNSRLCCQILQTMQKIWEKETANFFLLEWSTQTMTQLASCMLTKPAAVYKLYFSLLEMIIFKLNFIPHETLRAVLTVLKRMWTGATLQQTDFGVATVKCFHRLTVYSSLLTEVLSDWGLLKLLLAELRRRAKILIKAVTVTTDTSQLSHIDDNERLLTNYMLQVVSTFTLRSIKNTVSVRELGMVPYIKIFLNEDQYRDSTLSILEQLAEVNPEEFMSIAIGALCSSTQQEIKLKKDLLQSVLKVLENPNSWDAFRKQGYRSNCRFSSDSIILHPGAVRVIMTLLPLVFTLEDPQLSVEVQYSVVHQIQVMVKCERNRQIMCDGGLIAVLLTHCGKMLIETNHPLHLPVTRILEKLSSQSISLKDFRTFLCLGNPLMCLSGNMSQKDLSENVKTLTLMMEKSLGLFRKNHKEVL</sequence>
<keyword evidence="1" id="KW-0853">WD repeat</keyword>
<dbReference type="PANTHER" id="PTHR46108">
    <property type="entry name" value="BLUE CHEESE"/>
    <property type="match status" value="1"/>
</dbReference>
<dbReference type="AlphaFoldDB" id="A0AAW0PMJ9"/>
<dbReference type="GO" id="GO:0019882">
    <property type="term" value="P:antigen processing and presentation"/>
    <property type="evidence" value="ECO:0007669"/>
    <property type="project" value="TreeGrafter"/>
</dbReference>
<dbReference type="EMBL" id="JBBPFD010000004">
    <property type="protein sequence ID" value="KAK7930817.1"/>
    <property type="molecule type" value="Genomic_DNA"/>
</dbReference>
<proteinExistence type="predicted"/>
<protein>
    <submittedName>
        <fullName evidence="2">Uncharacterized protein</fullName>
    </submittedName>
</protein>
<evidence type="ECO:0000313" key="3">
    <source>
        <dbReference type="Proteomes" id="UP001460270"/>
    </source>
</evidence>
<dbReference type="InterPro" id="IPR051944">
    <property type="entry name" value="BEACH_domain_protein"/>
</dbReference>
<reference evidence="3" key="1">
    <citation type="submission" date="2024-04" db="EMBL/GenBank/DDBJ databases">
        <title>Salinicola lusitanus LLJ914,a marine bacterium isolated from the Okinawa Trough.</title>
        <authorList>
            <person name="Li J."/>
        </authorList>
    </citation>
    <scope>NUCLEOTIDE SEQUENCE [LARGE SCALE GENOMIC DNA]</scope>
</reference>
<keyword evidence="3" id="KW-1185">Reference proteome</keyword>
<gene>
    <name evidence="2" type="ORF">WMY93_007212</name>
</gene>
<accession>A0AAW0PMJ9</accession>